<dbReference type="InterPro" id="IPR004111">
    <property type="entry name" value="Repressor_TetR_C"/>
</dbReference>
<dbReference type="OrthoDB" id="4540879at2"/>
<keyword evidence="1" id="KW-0805">Transcription regulation</keyword>
<dbReference type="InterPro" id="IPR036271">
    <property type="entry name" value="Tet_transcr_reg_TetR-rel_C_sf"/>
</dbReference>
<dbReference type="Gene3D" id="1.10.10.60">
    <property type="entry name" value="Homeodomain-like"/>
    <property type="match status" value="1"/>
</dbReference>
<keyword evidence="2 4" id="KW-0238">DNA-binding</keyword>
<dbReference type="Pfam" id="PF02909">
    <property type="entry name" value="TetR_C_1"/>
    <property type="match status" value="1"/>
</dbReference>
<proteinExistence type="predicted"/>
<evidence type="ECO:0000256" key="4">
    <source>
        <dbReference type="PROSITE-ProRule" id="PRU00335"/>
    </source>
</evidence>
<feature type="domain" description="HTH tetR-type" evidence="5">
    <location>
        <begin position="35"/>
        <end position="95"/>
    </location>
</feature>
<name>A0A543APX8_9ACTN</name>
<dbReference type="GO" id="GO:0003700">
    <property type="term" value="F:DNA-binding transcription factor activity"/>
    <property type="evidence" value="ECO:0007669"/>
    <property type="project" value="TreeGrafter"/>
</dbReference>
<dbReference type="InterPro" id="IPR009057">
    <property type="entry name" value="Homeodomain-like_sf"/>
</dbReference>
<dbReference type="PANTHER" id="PTHR30055">
    <property type="entry name" value="HTH-TYPE TRANSCRIPTIONAL REGULATOR RUTR"/>
    <property type="match status" value="1"/>
</dbReference>
<dbReference type="InParanoid" id="A0A543APX8"/>
<dbReference type="Gene3D" id="1.10.357.10">
    <property type="entry name" value="Tetracycline Repressor, domain 2"/>
    <property type="match status" value="1"/>
</dbReference>
<reference evidence="6 7" key="1">
    <citation type="submission" date="2019-06" db="EMBL/GenBank/DDBJ databases">
        <title>Sequencing the genomes of 1000 actinobacteria strains.</title>
        <authorList>
            <person name="Klenk H.-P."/>
        </authorList>
    </citation>
    <scope>NUCLEOTIDE SEQUENCE [LARGE SCALE GENOMIC DNA]</scope>
    <source>
        <strain evidence="6 7">DSM 45928</strain>
    </source>
</reference>
<dbReference type="InterPro" id="IPR001647">
    <property type="entry name" value="HTH_TetR"/>
</dbReference>
<dbReference type="AlphaFoldDB" id="A0A543APX8"/>
<dbReference type="GO" id="GO:0000976">
    <property type="term" value="F:transcription cis-regulatory region binding"/>
    <property type="evidence" value="ECO:0007669"/>
    <property type="project" value="TreeGrafter"/>
</dbReference>
<gene>
    <name evidence="6" type="ORF">FB566_0113</name>
</gene>
<evidence type="ECO:0000259" key="5">
    <source>
        <dbReference type="PROSITE" id="PS50977"/>
    </source>
</evidence>
<dbReference type="PROSITE" id="PS50977">
    <property type="entry name" value="HTH_TETR_2"/>
    <property type="match status" value="1"/>
</dbReference>
<dbReference type="SUPFAM" id="SSF46689">
    <property type="entry name" value="Homeodomain-like"/>
    <property type="match status" value="1"/>
</dbReference>
<dbReference type="EMBL" id="VFOW01000001">
    <property type="protein sequence ID" value="TQL74627.1"/>
    <property type="molecule type" value="Genomic_DNA"/>
</dbReference>
<dbReference type="GO" id="GO:0045892">
    <property type="term" value="P:negative regulation of DNA-templated transcription"/>
    <property type="evidence" value="ECO:0007669"/>
    <property type="project" value="InterPro"/>
</dbReference>
<dbReference type="SUPFAM" id="SSF48498">
    <property type="entry name" value="Tetracyclin repressor-like, C-terminal domain"/>
    <property type="match status" value="1"/>
</dbReference>
<evidence type="ECO:0000313" key="7">
    <source>
        <dbReference type="Proteomes" id="UP000317043"/>
    </source>
</evidence>
<accession>A0A543APX8</accession>
<protein>
    <submittedName>
        <fullName evidence="6">TetR family transcriptional regulator</fullName>
    </submittedName>
</protein>
<keyword evidence="7" id="KW-1185">Reference proteome</keyword>
<evidence type="ECO:0000256" key="3">
    <source>
        <dbReference type="ARBA" id="ARBA00023163"/>
    </source>
</evidence>
<evidence type="ECO:0000256" key="1">
    <source>
        <dbReference type="ARBA" id="ARBA00023015"/>
    </source>
</evidence>
<dbReference type="Pfam" id="PF00440">
    <property type="entry name" value="TetR_N"/>
    <property type="match status" value="1"/>
</dbReference>
<comment type="caution">
    <text evidence="6">The sequence shown here is derived from an EMBL/GenBank/DDBJ whole genome shotgun (WGS) entry which is preliminary data.</text>
</comment>
<evidence type="ECO:0000256" key="2">
    <source>
        <dbReference type="ARBA" id="ARBA00023125"/>
    </source>
</evidence>
<dbReference type="InterPro" id="IPR050109">
    <property type="entry name" value="HTH-type_TetR-like_transc_reg"/>
</dbReference>
<dbReference type="Proteomes" id="UP000317043">
    <property type="component" value="Unassembled WGS sequence"/>
</dbReference>
<organism evidence="6 7">
    <name type="scientific">Stackebrandtia endophytica</name>
    <dbReference type="NCBI Taxonomy" id="1496996"/>
    <lineage>
        <taxon>Bacteria</taxon>
        <taxon>Bacillati</taxon>
        <taxon>Actinomycetota</taxon>
        <taxon>Actinomycetes</taxon>
        <taxon>Glycomycetales</taxon>
        <taxon>Glycomycetaceae</taxon>
        <taxon>Stackebrandtia</taxon>
    </lineage>
</organism>
<sequence length="230" mass="25184">MLAAIMNSASRPTDITPRLSLLWGDRDRPRGGRHDLSVTRIVEVATALADDEGLHAVSMRKVAHRLGIGTMSLYTYVPGRAELVDVMVDTVHAAVATAGHQTRHGWRRRLTECAHDDFTAHLRHHWLLEVPATRSAWGPGSVAKYDRELACLDGIGLSDAHMATVVSLVTAHVQASARRHLSEPTHSWPPLRVADRTQVPTACRVSTSPDDDGFTFGLDRILDGVAALMR</sequence>
<dbReference type="PANTHER" id="PTHR30055:SF151">
    <property type="entry name" value="TRANSCRIPTIONAL REGULATORY PROTEIN"/>
    <property type="match status" value="1"/>
</dbReference>
<evidence type="ECO:0000313" key="6">
    <source>
        <dbReference type="EMBL" id="TQL74627.1"/>
    </source>
</evidence>
<feature type="DNA-binding region" description="H-T-H motif" evidence="4">
    <location>
        <begin position="58"/>
        <end position="77"/>
    </location>
</feature>
<keyword evidence="3" id="KW-0804">Transcription</keyword>
<dbReference type="RefSeq" id="WP_142033876.1">
    <property type="nucleotide sequence ID" value="NZ_JBHTGS010000002.1"/>
</dbReference>